<gene>
    <name evidence="15" type="ORF">VPK24_11810</name>
</gene>
<dbReference type="PROSITE" id="PS50110">
    <property type="entry name" value="RESPONSE_REGULATORY"/>
    <property type="match status" value="1"/>
</dbReference>
<dbReference type="InterPro" id="IPR011006">
    <property type="entry name" value="CheY-like_superfamily"/>
</dbReference>
<evidence type="ECO:0000256" key="8">
    <source>
        <dbReference type="RuleBase" id="RU000405"/>
    </source>
</evidence>
<dbReference type="Pfam" id="PF00211">
    <property type="entry name" value="Guanylate_cyc"/>
    <property type="match status" value="1"/>
</dbReference>
<reference evidence="16" key="1">
    <citation type="journal article" date="2024" name="Algal Res.">
        <title>Biochemical, toxicological and genomic investigation of a high-biomass producing Limnothrix strain isolated from Italian shallow drinking water reservoir.</title>
        <authorList>
            <person name="Simonazzi M."/>
            <person name="Shishido T.K."/>
            <person name="Delbaje E."/>
            <person name="Wahlsten M."/>
            <person name="Fewer D.P."/>
            <person name="Sivonen K."/>
            <person name="Pezzolesi L."/>
            <person name="Pistocchi R."/>
        </authorList>
    </citation>
    <scope>NUCLEOTIDE SEQUENCE [LARGE SCALE GENOMIC DNA]</scope>
    <source>
        <strain evidence="16">LRLZ20PSL1</strain>
    </source>
</reference>
<dbReference type="CDD" id="cd07302">
    <property type="entry name" value="CHD"/>
    <property type="match status" value="1"/>
</dbReference>
<comment type="caution">
    <text evidence="15">The sequence shown here is derived from an EMBL/GenBank/DDBJ whole genome shotgun (WGS) entry which is preliminary data.</text>
</comment>
<evidence type="ECO:0000256" key="10">
    <source>
        <dbReference type="SAM" id="MobiDB-lite"/>
    </source>
</evidence>
<dbReference type="PROSITE" id="PS00452">
    <property type="entry name" value="GUANYLATE_CYCLASE_1"/>
    <property type="match status" value="1"/>
</dbReference>
<dbReference type="Proteomes" id="UP001604335">
    <property type="component" value="Unassembled WGS sequence"/>
</dbReference>
<feature type="domain" description="PAS" evidence="12">
    <location>
        <begin position="315"/>
        <end position="352"/>
    </location>
</feature>
<dbReference type="Pfam" id="PF08448">
    <property type="entry name" value="PAS_4"/>
    <property type="match status" value="1"/>
</dbReference>
<dbReference type="PANTHER" id="PTHR11920">
    <property type="entry name" value="GUANYLYL CYCLASE"/>
    <property type="match status" value="1"/>
</dbReference>
<dbReference type="InterPro" id="IPR013767">
    <property type="entry name" value="PAS_fold"/>
</dbReference>
<accession>A0ABW7CAZ3</accession>
<evidence type="ECO:0000256" key="2">
    <source>
        <dbReference type="ARBA" id="ARBA00022692"/>
    </source>
</evidence>
<feature type="region of interest" description="Disordered" evidence="10">
    <location>
        <begin position="654"/>
        <end position="751"/>
    </location>
</feature>
<feature type="domain" description="PAC" evidence="13">
    <location>
        <begin position="257"/>
        <end position="314"/>
    </location>
</feature>
<evidence type="ECO:0000256" key="3">
    <source>
        <dbReference type="ARBA" id="ARBA00022741"/>
    </source>
</evidence>
<evidence type="ECO:0000256" key="4">
    <source>
        <dbReference type="ARBA" id="ARBA00022989"/>
    </source>
</evidence>
<evidence type="ECO:0000256" key="6">
    <source>
        <dbReference type="ARBA" id="ARBA00023239"/>
    </source>
</evidence>
<dbReference type="InterPro" id="IPR000014">
    <property type="entry name" value="PAS"/>
</dbReference>
<dbReference type="InterPro" id="IPR029787">
    <property type="entry name" value="Nucleotide_cyclase"/>
</dbReference>
<dbReference type="NCBIfam" id="TIGR00229">
    <property type="entry name" value="sensory_box"/>
    <property type="match status" value="2"/>
</dbReference>
<proteinExistence type="inferred from homology"/>
<organism evidence="15 16">
    <name type="scientific">Limnothrix redekei LRLZ20PSL1</name>
    <dbReference type="NCBI Taxonomy" id="3112953"/>
    <lineage>
        <taxon>Bacteria</taxon>
        <taxon>Bacillati</taxon>
        <taxon>Cyanobacteriota</taxon>
        <taxon>Cyanophyceae</taxon>
        <taxon>Pseudanabaenales</taxon>
        <taxon>Pseudanabaenaceae</taxon>
        <taxon>Limnothrix</taxon>
    </lineage>
</organism>
<dbReference type="PROSITE" id="PS50113">
    <property type="entry name" value="PAC"/>
    <property type="match status" value="2"/>
</dbReference>
<dbReference type="PANTHER" id="PTHR11920:SF335">
    <property type="entry name" value="GUANYLATE CYCLASE"/>
    <property type="match status" value="1"/>
</dbReference>
<dbReference type="InterPro" id="IPR000700">
    <property type="entry name" value="PAS-assoc_C"/>
</dbReference>
<dbReference type="CDD" id="cd00130">
    <property type="entry name" value="PAS"/>
    <property type="match status" value="2"/>
</dbReference>
<dbReference type="PROSITE" id="PS50112">
    <property type="entry name" value="PAS"/>
    <property type="match status" value="1"/>
</dbReference>
<sequence>MTFSIDPSAESLTDGAERPILRPDWSVARSSLLIVADRTDDRTLLHQLLTREGYHILLADNAHQAWQQLKHHPFDLILLDVYLPDRSGFALCEELKTNPETADIPIIFTGSSDSSFDGSLDKIQAFKVGGVDYLIKPFALEEVLVRVNTHLKIQRAAKLVAEQNQRLMAEVAEHEKTAAILREQKQYLRIILDNIPQQIFWKNADLVFLGCNRSWAEASGLGDPESVIGKTDQDLIEDPAIAEQFRVQDRRVIETNQPISHQLLRKYRHAEGGQPIWLDCYRVPIRDEAGQVIGVLGVLDDITDRKLAADALQQAEENYRSIFENALEGIFQATWEGRFISVNPTLARICGYGSPQEMMELITNVGQQLYVRSHRREEFLAYMAQYGEVSNFESEVYRKDGRRIWISETVRSVYDAGGKFLYFEGMVQEITERRKTELELRQQRQQSEQLLLNILPQKIAQRLKMQQTAMADRFESATVLFADIVGFTEWASQIQAAELVSCLNDIFSEFDRIAERYGVEKIKTIGDAYMAVGGVPSAHPNHAINTARMALEMQQAIGQFQRENGQTFQLRIGLNTGPLVAGVIGIRKFIYDLWGDTVNIASRMESQGEAGKIQVTASTAALLGDQFVLEPRGPWQVRGRGEMLTYWLVSERPPAPDPDLFKGTGELAGDPRISNFDNVRDSNPGDFDPDRSDGDDGQTGDRQAEDGQRGDFAPEDDPKGLNSINHNGQGSATPSHAGAGHTVDRATDAHS</sequence>
<feature type="domain" description="Guanylate cyclase" evidence="14">
    <location>
        <begin position="478"/>
        <end position="605"/>
    </location>
</feature>
<feature type="coiled-coil region" evidence="9">
    <location>
        <begin position="157"/>
        <end position="184"/>
    </location>
</feature>
<dbReference type="SUPFAM" id="SSF55785">
    <property type="entry name" value="PYP-like sensor domain (PAS domain)"/>
    <property type="match status" value="2"/>
</dbReference>
<dbReference type="SMART" id="SM00448">
    <property type="entry name" value="REC"/>
    <property type="match status" value="1"/>
</dbReference>
<dbReference type="SMART" id="SM00044">
    <property type="entry name" value="CYCc"/>
    <property type="match status" value="1"/>
</dbReference>
<evidence type="ECO:0000259" key="12">
    <source>
        <dbReference type="PROSITE" id="PS50112"/>
    </source>
</evidence>
<evidence type="ECO:0000256" key="1">
    <source>
        <dbReference type="ARBA" id="ARBA00004370"/>
    </source>
</evidence>
<dbReference type="Gene3D" id="3.40.50.2300">
    <property type="match status" value="1"/>
</dbReference>
<dbReference type="SUPFAM" id="SSF55073">
    <property type="entry name" value="Nucleotide cyclase"/>
    <property type="match status" value="1"/>
</dbReference>
<dbReference type="InterPro" id="IPR018297">
    <property type="entry name" value="A/G_cyclase_CS"/>
</dbReference>
<dbReference type="Gene3D" id="3.30.450.20">
    <property type="entry name" value="PAS domain"/>
    <property type="match status" value="2"/>
</dbReference>
<feature type="compositionally biased region" description="Basic and acidic residues" evidence="10">
    <location>
        <begin position="742"/>
        <end position="751"/>
    </location>
</feature>
<comment type="subcellular location">
    <subcellularLocation>
        <location evidence="1">Membrane</location>
    </subcellularLocation>
</comment>
<keyword evidence="2" id="KW-0812">Transmembrane</keyword>
<dbReference type="InterPro" id="IPR013656">
    <property type="entry name" value="PAS_4"/>
</dbReference>
<comment type="similarity">
    <text evidence="8">Belongs to the adenylyl cyclase class-4/guanylyl cyclase family.</text>
</comment>
<evidence type="ECO:0000256" key="5">
    <source>
        <dbReference type="ARBA" id="ARBA00023136"/>
    </source>
</evidence>
<dbReference type="RefSeq" id="WP_393013601.1">
    <property type="nucleotide sequence ID" value="NZ_JAZAQF010000069.1"/>
</dbReference>
<dbReference type="InterPro" id="IPR001054">
    <property type="entry name" value="A/G_cyclase"/>
</dbReference>
<dbReference type="Gene3D" id="3.30.70.1230">
    <property type="entry name" value="Nucleotide cyclase"/>
    <property type="match status" value="1"/>
</dbReference>
<keyword evidence="9" id="KW-0175">Coiled coil</keyword>
<dbReference type="Pfam" id="PF00989">
    <property type="entry name" value="PAS"/>
    <property type="match status" value="1"/>
</dbReference>
<dbReference type="PROSITE" id="PS50125">
    <property type="entry name" value="GUANYLATE_CYCLASE_2"/>
    <property type="match status" value="1"/>
</dbReference>
<keyword evidence="4" id="KW-1133">Transmembrane helix</keyword>
<name>A0ABW7CAZ3_9CYAN</name>
<feature type="modified residue" description="4-aspartylphosphate" evidence="7">
    <location>
        <position position="80"/>
    </location>
</feature>
<dbReference type="InterPro" id="IPR050401">
    <property type="entry name" value="Cyclic_nucleotide_synthase"/>
</dbReference>
<feature type="compositionally biased region" description="Polar residues" evidence="10">
    <location>
        <begin position="722"/>
        <end position="734"/>
    </location>
</feature>
<protein>
    <submittedName>
        <fullName evidence="15">Adenylate/guanylate cyclase domain-containing protein</fullName>
    </submittedName>
</protein>
<feature type="domain" description="PAC" evidence="13">
    <location>
        <begin position="390"/>
        <end position="442"/>
    </location>
</feature>
<evidence type="ECO:0000313" key="16">
    <source>
        <dbReference type="Proteomes" id="UP001604335"/>
    </source>
</evidence>
<evidence type="ECO:0000259" key="14">
    <source>
        <dbReference type="PROSITE" id="PS50125"/>
    </source>
</evidence>
<keyword evidence="5" id="KW-0472">Membrane</keyword>
<dbReference type="Pfam" id="PF00072">
    <property type="entry name" value="Response_reg"/>
    <property type="match status" value="1"/>
</dbReference>
<feature type="domain" description="Response regulatory" evidence="11">
    <location>
        <begin position="31"/>
        <end position="151"/>
    </location>
</feature>
<dbReference type="SUPFAM" id="SSF52172">
    <property type="entry name" value="CheY-like"/>
    <property type="match status" value="1"/>
</dbReference>
<keyword evidence="16" id="KW-1185">Reference proteome</keyword>
<dbReference type="InterPro" id="IPR001789">
    <property type="entry name" value="Sig_transdc_resp-reg_receiver"/>
</dbReference>
<keyword evidence="7" id="KW-0597">Phosphoprotein</keyword>
<keyword evidence="6 8" id="KW-0456">Lyase</keyword>
<evidence type="ECO:0000256" key="9">
    <source>
        <dbReference type="SAM" id="Coils"/>
    </source>
</evidence>
<dbReference type="InterPro" id="IPR035965">
    <property type="entry name" value="PAS-like_dom_sf"/>
</dbReference>
<evidence type="ECO:0000259" key="13">
    <source>
        <dbReference type="PROSITE" id="PS50113"/>
    </source>
</evidence>
<keyword evidence="3" id="KW-0547">Nucleotide-binding</keyword>
<evidence type="ECO:0000259" key="11">
    <source>
        <dbReference type="PROSITE" id="PS50110"/>
    </source>
</evidence>
<dbReference type="SMART" id="SM00091">
    <property type="entry name" value="PAS"/>
    <property type="match status" value="2"/>
</dbReference>
<evidence type="ECO:0000313" key="15">
    <source>
        <dbReference type="EMBL" id="MFG3818325.1"/>
    </source>
</evidence>
<evidence type="ECO:0000256" key="7">
    <source>
        <dbReference type="PROSITE-ProRule" id="PRU00169"/>
    </source>
</evidence>
<dbReference type="InterPro" id="IPR001610">
    <property type="entry name" value="PAC"/>
</dbReference>
<dbReference type="SMART" id="SM00086">
    <property type="entry name" value="PAC"/>
    <property type="match status" value="2"/>
</dbReference>
<dbReference type="EMBL" id="JAZAQF010000069">
    <property type="protein sequence ID" value="MFG3818325.1"/>
    <property type="molecule type" value="Genomic_DNA"/>
</dbReference>